<dbReference type="NCBIfam" id="TIGR01039">
    <property type="entry name" value="atpD"/>
    <property type="match status" value="1"/>
</dbReference>
<dbReference type="EC" id="7.1.2.2" evidence="13"/>
<evidence type="ECO:0000256" key="10">
    <source>
        <dbReference type="ARBA" id="ARBA00023310"/>
    </source>
</evidence>
<dbReference type="Pfam" id="PF00006">
    <property type="entry name" value="ATP-synt_ab"/>
    <property type="match status" value="1"/>
</dbReference>
<evidence type="ECO:0000256" key="5">
    <source>
        <dbReference type="ARBA" id="ARBA00022840"/>
    </source>
</evidence>
<dbReference type="Pfam" id="PF02874">
    <property type="entry name" value="ATP-synt_ab_N"/>
    <property type="match status" value="1"/>
</dbReference>
<gene>
    <name evidence="13" type="primary">atpD</name>
    <name evidence="15" type="ORF">A2826_00335</name>
</gene>
<evidence type="ECO:0000256" key="12">
    <source>
        <dbReference type="ARBA" id="ARBA00059242"/>
    </source>
</evidence>
<keyword evidence="13" id="KW-1003">Cell membrane</keyword>
<feature type="binding site" evidence="13">
    <location>
        <begin position="159"/>
        <end position="166"/>
    </location>
    <ligand>
        <name>ATP</name>
        <dbReference type="ChEBI" id="CHEBI:30616"/>
    </ligand>
</feature>
<comment type="similarity">
    <text evidence="2 13">Belongs to the ATPase alpha/beta chains family.</text>
</comment>
<dbReference type="FunFam" id="2.40.10.170:FF:000005">
    <property type="entry name" value="ATP synthase subunit beta"/>
    <property type="match status" value="1"/>
</dbReference>
<evidence type="ECO:0000259" key="14">
    <source>
        <dbReference type="SMART" id="SM00382"/>
    </source>
</evidence>
<dbReference type="InterPro" id="IPR003593">
    <property type="entry name" value="AAA+_ATPase"/>
</dbReference>
<keyword evidence="6 13" id="KW-1278">Translocase</keyword>
<evidence type="ECO:0000256" key="13">
    <source>
        <dbReference type="HAMAP-Rule" id="MF_01347"/>
    </source>
</evidence>
<dbReference type="STRING" id="1817822.A2826_00335"/>
<comment type="catalytic activity">
    <reaction evidence="11">
        <text>4 Na(+)(in) + ATP + H2O = 4 Na(+)(out) + ADP + phosphate + H(+)</text>
        <dbReference type="Rhea" id="RHEA:58156"/>
        <dbReference type="ChEBI" id="CHEBI:15377"/>
        <dbReference type="ChEBI" id="CHEBI:15378"/>
        <dbReference type="ChEBI" id="CHEBI:29101"/>
        <dbReference type="ChEBI" id="CHEBI:30616"/>
        <dbReference type="ChEBI" id="CHEBI:43474"/>
        <dbReference type="ChEBI" id="CHEBI:456216"/>
        <dbReference type="EC" id="7.2.2.1"/>
    </reaction>
</comment>
<keyword evidence="13" id="KW-0375">Hydrogen ion transport</keyword>
<dbReference type="Gene3D" id="3.40.50.300">
    <property type="entry name" value="P-loop containing nucleotide triphosphate hydrolases"/>
    <property type="match status" value="1"/>
</dbReference>
<dbReference type="GO" id="GO:0046933">
    <property type="term" value="F:proton-transporting ATP synthase activity, rotational mechanism"/>
    <property type="evidence" value="ECO:0007669"/>
    <property type="project" value="UniProtKB-UniRule"/>
</dbReference>
<dbReference type="InterPro" id="IPR055190">
    <property type="entry name" value="ATP-synt_VA_C"/>
</dbReference>
<evidence type="ECO:0000256" key="3">
    <source>
        <dbReference type="ARBA" id="ARBA00022448"/>
    </source>
</evidence>
<dbReference type="InterPro" id="IPR020003">
    <property type="entry name" value="ATPase_a/bsu_AS"/>
</dbReference>
<dbReference type="Pfam" id="PF22919">
    <property type="entry name" value="ATP-synt_VA_C"/>
    <property type="match status" value="1"/>
</dbReference>
<dbReference type="EMBL" id="MFEI01000030">
    <property type="protein sequence ID" value="OGE80499.1"/>
    <property type="molecule type" value="Genomic_DNA"/>
</dbReference>
<dbReference type="Gene3D" id="2.40.10.170">
    <property type="match status" value="1"/>
</dbReference>
<comment type="function">
    <text evidence="12">Produces ATP from ADP in the presence of a sodium ion gradient across the membrane. The beta chain is the catalytic subunit.</text>
</comment>
<keyword evidence="10 13" id="KW-0066">ATP synthesis</keyword>
<keyword evidence="7 13" id="KW-0406">Ion transport</keyword>
<dbReference type="CDD" id="cd18110">
    <property type="entry name" value="ATP-synt_F1_beta_C"/>
    <property type="match status" value="1"/>
</dbReference>
<dbReference type="Proteomes" id="UP000177912">
    <property type="component" value="Unassembled WGS sequence"/>
</dbReference>
<reference evidence="15 16" key="1">
    <citation type="journal article" date="2016" name="Nat. Commun.">
        <title>Thousands of microbial genomes shed light on interconnected biogeochemical processes in an aquifer system.</title>
        <authorList>
            <person name="Anantharaman K."/>
            <person name="Brown C.T."/>
            <person name="Hug L.A."/>
            <person name="Sharon I."/>
            <person name="Castelle C.J."/>
            <person name="Probst A.J."/>
            <person name="Thomas B.C."/>
            <person name="Singh A."/>
            <person name="Wilkins M.J."/>
            <person name="Karaoz U."/>
            <person name="Brodie E.L."/>
            <person name="Williams K.H."/>
            <person name="Hubbard S.S."/>
            <person name="Banfield J.F."/>
        </authorList>
    </citation>
    <scope>NUCLEOTIDE SEQUENCE [LARGE SCALE GENOMIC DNA]</scope>
</reference>
<proteinExistence type="inferred from homology"/>
<keyword evidence="9 13" id="KW-0139">CF(1)</keyword>
<dbReference type="InterPro" id="IPR027417">
    <property type="entry name" value="P-loop_NTPase"/>
</dbReference>
<evidence type="ECO:0000313" key="16">
    <source>
        <dbReference type="Proteomes" id="UP000177912"/>
    </source>
</evidence>
<keyword evidence="4 13" id="KW-0547">Nucleotide-binding</keyword>
<dbReference type="GO" id="GO:0005524">
    <property type="term" value="F:ATP binding"/>
    <property type="evidence" value="ECO:0007669"/>
    <property type="project" value="UniProtKB-UniRule"/>
</dbReference>
<keyword evidence="5 13" id="KW-0067">ATP-binding</keyword>
<dbReference type="InterPro" id="IPR000194">
    <property type="entry name" value="ATPase_F1/V1/A1_a/bsu_nucl-bd"/>
</dbReference>
<dbReference type="CDD" id="cd18115">
    <property type="entry name" value="ATP-synt_F1_beta_N"/>
    <property type="match status" value="1"/>
</dbReference>
<keyword evidence="3 13" id="KW-0813">Transport</keyword>
<comment type="subcellular location">
    <subcellularLocation>
        <location evidence="13">Cell membrane</location>
        <topology evidence="13">Peripheral membrane protein</topology>
    </subcellularLocation>
    <subcellularLocation>
        <location evidence="1">Membrane</location>
    </subcellularLocation>
</comment>
<feature type="domain" description="AAA+ ATPase" evidence="14">
    <location>
        <begin position="151"/>
        <end position="336"/>
    </location>
</feature>
<dbReference type="FunFam" id="3.40.50.300:FF:000026">
    <property type="entry name" value="ATP synthase subunit beta"/>
    <property type="match status" value="1"/>
</dbReference>
<dbReference type="InterPro" id="IPR050053">
    <property type="entry name" value="ATPase_alpha/beta_chains"/>
</dbReference>
<dbReference type="CDD" id="cd01133">
    <property type="entry name" value="F1-ATPase_beta_CD"/>
    <property type="match status" value="1"/>
</dbReference>
<sequence length="464" mass="50446">MNKLIQQKTENNTGRIATVIGPVVDVQFGEKLPAIYNALKVALGEETLILETAQHLGGNMVRAIAMGSTDGLRRHTEVIDTGAPITVAVGKPTLGRMVNVLGEPLDEGEPIKSENHLPIHRSAPHFTSQSTKNEILETGIKVIDLIAPILKGGKVGLFGGAGVGKTVIIQELIRNIAQEHGGFSVFAGVGERTREGNDLYYEMKESNVLPKTSLVFGQMNEPPGARARVALTALTLAEYFRDDEQQDVLLFIDNIFRFTQAGSEVSALLGRIPSAVGYQPTLATEMGALQERITSTDKGSITSVQAVYVPADDLTDPAPATTFSHLDSTITLSRALSELGIYPAVDPLDSTSTILSADTVGQEHYDVARGVQKVLQRYKDLQDIIAILGMEELSDEDKIVVSRARKIQRFLSQPFFVAETFTNTPGKYVPLSETIRGFKEILEGKHDSKSEQVFYMKGGIEEVQ</sequence>
<dbReference type="InterPro" id="IPR024034">
    <property type="entry name" value="ATPase_F1/V1_b/a_C"/>
</dbReference>
<evidence type="ECO:0000256" key="8">
    <source>
        <dbReference type="ARBA" id="ARBA00023136"/>
    </source>
</evidence>
<evidence type="ECO:0000313" key="15">
    <source>
        <dbReference type="EMBL" id="OGE80499.1"/>
    </source>
</evidence>
<dbReference type="SUPFAM" id="SSF50615">
    <property type="entry name" value="N-terminal domain of alpha and beta subunits of F1 ATP synthase"/>
    <property type="match status" value="1"/>
</dbReference>
<dbReference type="FunFam" id="1.10.1140.10:FF:000001">
    <property type="entry name" value="ATP synthase subunit beta"/>
    <property type="match status" value="1"/>
</dbReference>
<dbReference type="GO" id="GO:0005886">
    <property type="term" value="C:plasma membrane"/>
    <property type="evidence" value="ECO:0007669"/>
    <property type="project" value="UniProtKB-SubCell"/>
</dbReference>
<dbReference type="PANTHER" id="PTHR15184:SF71">
    <property type="entry name" value="ATP SYNTHASE SUBUNIT BETA, MITOCHONDRIAL"/>
    <property type="match status" value="1"/>
</dbReference>
<name>A0A1F5NS50_9BACT</name>
<dbReference type="InterPro" id="IPR004100">
    <property type="entry name" value="ATPase_F1/V1/A1_a/bsu_N"/>
</dbReference>
<dbReference type="SMART" id="SM00382">
    <property type="entry name" value="AAA"/>
    <property type="match status" value="1"/>
</dbReference>
<keyword evidence="8 13" id="KW-0472">Membrane</keyword>
<evidence type="ECO:0000256" key="11">
    <source>
        <dbReference type="ARBA" id="ARBA00052325"/>
    </source>
</evidence>
<evidence type="ECO:0000256" key="2">
    <source>
        <dbReference type="ARBA" id="ARBA00008936"/>
    </source>
</evidence>
<dbReference type="PROSITE" id="PS00152">
    <property type="entry name" value="ATPASE_ALPHA_BETA"/>
    <property type="match status" value="1"/>
</dbReference>
<evidence type="ECO:0000256" key="9">
    <source>
        <dbReference type="ARBA" id="ARBA00023196"/>
    </source>
</evidence>
<comment type="catalytic activity">
    <reaction evidence="13">
        <text>ATP + H2O + 4 H(+)(in) = ADP + phosphate + 5 H(+)(out)</text>
        <dbReference type="Rhea" id="RHEA:57720"/>
        <dbReference type="ChEBI" id="CHEBI:15377"/>
        <dbReference type="ChEBI" id="CHEBI:15378"/>
        <dbReference type="ChEBI" id="CHEBI:30616"/>
        <dbReference type="ChEBI" id="CHEBI:43474"/>
        <dbReference type="ChEBI" id="CHEBI:456216"/>
        <dbReference type="EC" id="7.1.2.2"/>
    </reaction>
</comment>
<dbReference type="AlphaFoldDB" id="A0A1F5NS50"/>
<dbReference type="InterPro" id="IPR005722">
    <property type="entry name" value="ATP_synth_F1_bsu"/>
</dbReference>
<dbReference type="InterPro" id="IPR036121">
    <property type="entry name" value="ATPase_F1/V1/A1_a/bsu_N_sf"/>
</dbReference>
<evidence type="ECO:0000256" key="7">
    <source>
        <dbReference type="ARBA" id="ARBA00023065"/>
    </source>
</evidence>
<evidence type="ECO:0000256" key="4">
    <source>
        <dbReference type="ARBA" id="ARBA00022741"/>
    </source>
</evidence>
<protein>
    <recommendedName>
        <fullName evidence="13">ATP synthase subunit beta</fullName>
        <ecNumber evidence="13">7.1.2.2</ecNumber>
    </recommendedName>
    <alternativeName>
        <fullName evidence="13">ATP synthase F1 sector subunit beta</fullName>
    </alternativeName>
    <alternativeName>
        <fullName evidence="13">F-ATPase subunit beta</fullName>
    </alternativeName>
</protein>
<evidence type="ECO:0000256" key="1">
    <source>
        <dbReference type="ARBA" id="ARBA00004370"/>
    </source>
</evidence>
<dbReference type="HAMAP" id="MF_01347">
    <property type="entry name" value="ATP_synth_beta_bact"/>
    <property type="match status" value="1"/>
</dbReference>
<comment type="function">
    <text evidence="13">Produces ATP from ADP in the presence of a proton gradient across the membrane. The catalytic sites are hosted primarily by the beta subunits.</text>
</comment>
<dbReference type="GO" id="GO:0045259">
    <property type="term" value="C:proton-transporting ATP synthase complex"/>
    <property type="evidence" value="ECO:0007669"/>
    <property type="project" value="UniProtKB-KW"/>
</dbReference>
<evidence type="ECO:0000256" key="6">
    <source>
        <dbReference type="ARBA" id="ARBA00022967"/>
    </source>
</evidence>
<dbReference type="Gene3D" id="1.10.1140.10">
    <property type="entry name" value="Bovine Mitochondrial F1-atpase, Atp Synthase Beta Chain, Chain D, domain 3"/>
    <property type="match status" value="1"/>
</dbReference>
<dbReference type="GO" id="GO:0046962">
    <property type="term" value="F:sodium-transporting ATPase activity, rotational mechanism"/>
    <property type="evidence" value="ECO:0007669"/>
    <property type="project" value="UniProtKB-EC"/>
</dbReference>
<dbReference type="PANTHER" id="PTHR15184">
    <property type="entry name" value="ATP SYNTHASE"/>
    <property type="match status" value="1"/>
</dbReference>
<dbReference type="SUPFAM" id="SSF52540">
    <property type="entry name" value="P-loop containing nucleoside triphosphate hydrolases"/>
    <property type="match status" value="1"/>
</dbReference>
<accession>A0A1F5NS50</accession>
<comment type="caution">
    <text evidence="15">The sequence shown here is derived from an EMBL/GenBank/DDBJ whole genome shotgun (WGS) entry which is preliminary data.</text>
</comment>
<organism evidence="15 16">
    <name type="scientific">Candidatus Doudnabacteria bacterium RIFCSPHIGHO2_01_FULL_43_23</name>
    <dbReference type="NCBI Taxonomy" id="1817822"/>
    <lineage>
        <taxon>Bacteria</taxon>
        <taxon>Candidatus Doudnaibacteriota</taxon>
    </lineage>
</organism>
<dbReference type="SUPFAM" id="SSF47917">
    <property type="entry name" value="C-terminal domain of alpha and beta subunits of F1 ATP synthase"/>
    <property type="match status" value="1"/>
</dbReference>